<dbReference type="Proteomes" id="UP000298416">
    <property type="component" value="Unassembled WGS sequence"/>
</dbReference>
<name>A0A8X8WFB2_SALSN</name>
<dbReference type="AlphaFoldDB" id="A0A8X8WFB2"/>
<evidence type="ECO:0000313" key="2">
    <source>
        <dbReference type="Proteomes" id="UP000298416"/>
    </source>
</evidence>
<reference evidence="1" key="2">
    <citation type="submission" date="2020-08" db="EMBL/GenBank/DDBJ databases">
        <title>Plant Genome Project.</title>
        <authorList>
            <person name="Zhang R.-G."/>
        </authorList>
    </citation>
    <scope>NUCLEOTIDE SEQUENCE</scope>
    <source>
        <strain evidence="1">Huo1</strain>
        <tissue evidence="1">Leaf</tissue>
    </source>
</reference>
<accession>A0A8X8WFB2</accession>
<dbReference type="EMBL" id="PNBA02000017">
    <property type="protein sequence ID" value="KAG6393878.1"/>
    <property type="molecule type" value="Genomic_DNA"/>
</dbReference>
<proteinExistence type="predicted"/>
<gene>
    <name evidence="1" type="ORF">SASPL_144452</name>
</gene>
<organism evidence="1">
    <name type="scientific">Salvia splendens</name>
    <name type="common">Scarlet sage</name>
    <dbReference type="NCBI Taxonomy" id="180675"/>
    <lineage>
        <taxon>Eukaryota</taxon>
        <taxon>Viridiplantae</taxon>
        <taxon>Streptophyta</taxon>
        <taxon>Embryophyta</taxon>
        <taxon>Tracheophyta</taxon>
        <taxon>Spermatophyta</taxon>
        <taxon>Magnoliopsida</taxon>
        <taxon>eudicotyledons</taxon>
        <taxon>Gunneridae</taxon>
        <taxon>Pentapetalae</taxon>
        <taxon>asterids</taxon>
        <taxon>lamiids</taxon>
        <taxon>Lamiales</taxon>
        <taxon>Lamiaceae</taxon>
        <taxon>Nepetoideae</taxon>
        <taxon>Mentheae</taxon>
        <taxon>Salviinae</taxon>
        <taxon>Salvia</taxon>
        <taxon>Salvia subgen. Calosphace</taxon>
        <taxon>core Calosphace</taxon>
    </lineage>
</organism>
<protein>
    <submittedName>
        <fullName evidence="1">Uncharacterized protein</fullName>
    </submittedName>
</protein>
<evidence type="ECO:0000313" key="1">
    <source>
        <dbReference type="EMBL" id="KAG6393878.1"/>
    </source>
</evidence>
<reference evidence="1" key="1">
    <citation type="submission" date="2018-01" db="EMBL/GenBank/DDBJ databases">
        <authorList>
            <person name="Mao J.F."/>
        </authorList>
    </citation>
    <scope>NUCLEOTIDE SEQUENCE</scope>
    <source>
        <strain evidence="1">Huo1</strain>
        <tissue evidence="1">Leaf</tissue>
    </source>
</reference>
<sequence>MVSSSLPNLTSLNLSHNGFSECRVSEARFFGHFNSSGFVHSGVIPDHRELRIRTVAFLGEFEFEVRAVEEAIGGLLRRNLAGKSNSDLGRVYRGVLRDGRVVGIGGVYSGGEGGGEGGEEGVRGEVRGDSAAEVPERCEGVGVVR</sequence>
<keyword evidence="2" id="KW-1185">Reference proteome</keyword>
<comment type="caution">
    <text evidence="1">The sequence shown here is derived from an EMBL/GenBank/DDBJ whole genome shotgun (WGS) entry which is preliminary data.</text>
</comment>